<feature type="region of interest" description="Disordered" evidence="1">
    <location>
        <begin position="1"/>
        <end position="44"/>
    </location>
</feature>
<feature type="non-terminal residue" evidence="2">
    <location>
        <position position="106"/>
    </location>
</feature>
<dbReference type="AlphaFoldDB" id="A0A9N9K6R8"/>
<evidence type="ECO:0000313" key="2">
    <source>
        <dbReference type="EMBL" id="CAG8814532.1"/>
    </source>
</evidence>
<dbReference type="OrthoDB" id="10533209at2759"/>
<dbReference type="Proteomes" id="UP000789405">
    <property type="component" value="Unassembled WGS sequence"/>
</dbReference>
<evidence type="ECO:0000313" key="3">
    <source>
        <dbReference type="Proteomes" id="UP000789405"/>
    </source>
</evidence>
<accession>A0A9N9K6R8</accession>
<organism evidence="2 3">
    <name type="scientific">Dentiscutata erythropus</name>
    <dbReference type="NCBI Taxonomy" id="1348616"/>
    <lineage>
        <taxon>Eukaryota</taxon>
        <taxon>Fungi</taxon>
        <taxon>Fungi incertae sedis</taxon>
        <taxon>Mucoromycota</taxon>
        <taxon>Glomeromycotina</taxon>
        <taxon>Glomeromycetes</taxon>
        <taxon>Diversisporales</taxon>
        <taxon>Gigasporaceae</taxon>
        <taxon>Dentiscutata</taxon>
    </lineage>
</organism>
<dbReference type="EMBL" id="CAJVPY010051414">
    <property type="protein sequence ID" value="CAG8814532.1"/>
    <property type="molecule type" value="Genomic_DNA"/>
</dbReference>
<feature type="compositionally biased region" description="Basic and acidic residues" evidence="1">
    <location>
        <begin position="11"/>
        <end position="27"/>
    </location>
</feature>
<protein>
    <submittedName>
        <fullName evidence="2">9912_t:CDS:1</fullName>
    </submittedName>
</protein>
<sequence length="106" mass="12088">SFDLIDNENNYNKKNDNENNDNNKGDDNNEDNNSDNNDNVTIDNVTVDNVQDINKDKKIDEIDARAFKSQFDGRNTLPGTPLSYDLFELDEYLPSQFGSSYGILDE</sequence>
<keyword evidence="3" id="KW-1185">Reference proteome</keyword>
<gene>
    <name evidence="2" type="ORF">DERYTH_LOCUS25980</name>
</gene>
<feature type="compositionally biased region" description="Low complexity" evidence="1">
    <location>
        <begin position="34"/>
        <end position="44"/>
    </location>
</feature>
<comment type="caution">
    <text evidence="2">The sequence shown here is derived from an EMBL/GenBank/DDBJ whole genome shotgun (WGS) entry which is preliminary data.</text>
</comment>
<proteinExistence type="predicted"/>
<evidence type="ECO:0000256" key="1">
    <source>
        <dbReference type="SAM" id="MobiDB-lite"/>
    </source>
</evidence>
<reference evidence="2" key="1">
    <citation type="submission" date="2021-06" db="EMBL/GenBank/DDBJ databases">
        <authorList>
            <person name="Kallberg Y."/>
            <person name="Tangrot J."/>
            <person name="Rosling A."/>
        </authorList>
    </citation>
    <scope>NUCLEOTIDE SEQUENCE</scope>
    <source>
        <strain evidence="2">MA453B</strain>
    </source>
</reference>
<feature type="non-terminal residue" evidence="2">
    <location>
        <position position="1"/>
    </location>
</feature>
<name>A0A9N9K6R8_9GLOM</name>